<evidence type="ECO:0000256" key="6">
    <source>
        <dbReference type="ARBA" id="ARBA00022824"/>
    </source>
</evidence>
<evidence type="ECO:0000256" key="11">
    <source>
        <dbReference type="ARBA" id="ARBA00064541"/>
    </source>
</evidence>
<name>A0A401Q5P5_SCYTO</name>
<feature type="domain" description="EamA" evidence="16">
    <location>
        <begin position="239"/>
        <end position="371"/>
    </location>
</feature>
<gene>
    <name evidence="17" type="ORF">scyTo_0016352</name>
</gene>
<comment type="caution">
    <text evidence="17">The sequence shown here is derived from an EMBL/GenBank/DDBJ whole genome shotgun (WGS) entry which is preliminary data.</text>
</comment>
<organism evidence="17 18">
    <name type="scientific">Scyliorhinus torazame</name>
    <name type="common">Cloudy catshark</name>
    <name type="synonym">Catulus torazame</name>
    <dbReference type="NCBI Taxonomy" id="75743"/>
    <lineage>
        <taxon>Eukaryota</taxon>
        <taxon>Metazoa</taxon>
        <taxon>Chordata</taxon>
        <taxon>Craniata</taxon>
        <taxon>Vertebrata</taxon>
        <taxon>Chondrichthyes</taxon>
        <taxon>Elasmobranchii</taxon>
        <taxon>Galeomorphii</taxon>
        <taxon>Galeoidea</taxon>
        <taxon>Carcharhiniformes</taxon>
        <taxon>Scyliorhinidae</taxon>
        <taxon>Scyliorhinus</taxon>
    </lineage>
</organism>
<evidence type="ECO:0000256" key="15">
    <source>
        <dbReference type="SAM" id="Phobius"/>
    </source>
</evidence>
<evidence type="ECO:0000256" key="5">
    <source>
        <dbReference type="ARBA" id="ARBA00022737"/>
    </source>
</evidence>
<evidence type="ECO:0000313" key="18">
    <source>
        <dbReference type="Proteomes" id="UP000288216"/>
    </source>
</evidence>
<dbReference type="GO" id="GO:0005789">
    <property type="term" value="C:endoplasmic reticulum membrane"/>
    <property type="evidence" value="ECO:0007669"/>
    <property type="project" value="UniProtKB-SubCell"/>
</dbReference>
<protein>
    <recommendedName>
        <fullName evidence="12">Solute carrier family 35 member G1</fullName>
    </recommendedName>
    <alternativeName>
        <fullName evidence="13">Transmembrane protein 20</fullName>
    </alternativeName>
</protein>
<feature type="transmembrane region" description="Helical" evidence="15">
    <location>
        <begin position="149"/>
        <end position="167"/>
    </location>
</feature>
<evidence type="ECO:0000313" key="17">
    <source>
        <dbReference type="EMBL" id="GCB80713.1"/>
    </source>
</evidence>
<evidence type="ECO:0000256" key="8">
    <source>
        <dbReference type="ARBA" id="ARBA00023136"/>
    </source>
</evidence>
<keyword evidence="6" id="KW-0256">Endoplasmic reticulum</keyword>
<feature type="transmembrane region" description="Helical" evidence="15">
    <location>
        <begin position="238"/>
        <end position="258"/>
    </location>
</feature>
<feature type="transmembrane region" description="Helical" evidence="15">
    <location>
        <begin position="173"/>
        <end position="193"/>
    </location>
</feature>
<dbReference type="GO" id="GO:0005886">
    <property type="term" value="C:plasma membrane"/>
    <property type="evidence" value="ECO:0007669"/>
    <property type="project" value="UniProtKB-SubCell"/>
</dbReference>
<dbReference type="Pfam" id="PF00892">
    <property type="entry name" value="EamA"/>
    <property type="match status" value="2"/>
</dbReference>
<evidence type="ECO:0000256" key="10">
    <source>
        <dbReference type="ARBA" id="ARBA00061618"/>
    </source>
</evidence>
<comment type="similarity">
    <text evidence="10">Belongs to the TMEM20 family.</text>
</comment>
<keyword evidence="8 15" id="KW-0472">Membrane</keyword>
<evidence type="ECO:0000256" key="14">
    <source>
        <dbReference type="SAM" id="MobiDB-lite"/>
    </source>
</evidence>
<keyword evidence="18" id="KW-1185">Reference proteome</keyword>
<evidence type="ECO:0000256" key="4">
    <source>
        <dbReference type="ARBA" id="ARBA00022692"/>
    </source>
</evidence>
<keyword evidence="5" id="KW-0677">Repeat</keyword>
<sequence>MSVYHRPEEDEAGERDEFVVADLGPEPYAPEQPGGEAVGPECNGTGRRPASRKCFNFTCCKSQRVTDSAGEGSPPAKEKKREWAWLGLCYVLLSCAFFSVTSLLVKKVEDIHSLEISGIRCLFQGLFTWPAVIYNELDMLGPKGQRGLVCMRGILGASAMMLIFYAIQQMPMADATVILISNPVFVSIFAWIFLKEKCNWWDPILIIFTLTGVVLIVRPRFIFGSVDSGSEFDYMGRVRGTLAAFAGAVCAALTLIVIRKMGKSVSYLISIWYYSMTGMIMSAIAVSIIQEWRLPNCGMDRVFLILIGVFGVLGQIFLTKALQIEKAGPVALMKTTEVMMAFLLQYLFLNYTPTWWSLGGAFCVTVGTAGVAIRKWYSTTRKTKETIGKPRNTTEI</sequence>
<feature type="transmembrane region" description="Helical" evidence="15">
    <location>
        <begin position="301"/>
        <end position="318"/>
    </location>
</feature>
<accession>A0A401Q5P5</accession>
<dbReference type="OMA" id="PIASCYV"/>
<proteinExistence type="inferred from homology"/>
<dbReference type="EMBL" id="BFAA01009836">
    <property type="protein sequence ID" value="GCB80713.1"/>
    <property type="molecule type" value="Genomic_DNA"/>
</dbReference>
<evidence type="ECO:0000256" key="12">
    <source>
        <dbReference type="ARBA" id="ARBA00074441"/>
    </source>
</evidence>
<evidence type="ECO:0000256" key="9">
    <source>
        <dbReference type="ARBA" id="ARBA00059734"/>
    </source>
</evidence>
<reference evidence="17 18" key="1">
    <citation type="journal article" date="2018" name="Nat. Ecol. Evol.">
        <title>Shark genomes provide insights into elasmobranch evolution and the origin of vertebrates.</title>
        <authorList>
            <person name="Hara Y"/>
            <person name="Yamaguchi K"/>
            <person name="Onimaru K"/>
            <person name="Kadota M"/>
            <person name="Koyanagi M"/>
            <person name="Keeley SD"/>
            <person name="Tatsumi K"/>
            <person name="Tanaka K"/>
            <person name="Motone F"/>
            <person name="Kageyama Y"/>
            <person name="Nozu R"/>
            <person name="Adachi N"/>
            <person name="Nishimura O"/>
            <person name="Nakagawa R"/>
            <person name="Tanegashima C"/>
            <person name="Kiyatake I"/>
            <person name="Matsumoto R"/>
            <person name="Murakumo K"/>
            <person name="Nishida K"/>
            <person name="Terakita A"/>
            <person name="Kuratani S"/>
            <person name="Sato K"/>
            <person name="Hyodo S Kuraku.S."/>
        </authorList>
    </citation>
    <scope>NUCLEOTIDE SEQUENCE [LARGE SCALE GENOMIC DNA]</scope>
</reference>
<dbReference type="PANTHER" id="PTHR22911">
    <property type="entry name" value="ACYL-MALONYL CONDENSING ENZYME-RELATED"/>
    <property type="match status" value="1"/>
</dbReference>
<feature type="domain" description="EamA" evidence="16">
    <location>
        <begin position="86"/>
        <end position="217"/>
    </location>
</feature>
<evidence type="ECO:0000256" key="13">
    <source>
        <dbReference type="ARBA" id="ARBA00082789"/>
    </source>
</evidence>
<dbReference type="InterPro" id="IPR037185">
    <property type="entry name" value="EmrE-like"/>
</dbReference>
<comment type="subunit">
    <text evidence="11">Interacts with STIM1; stimulated by depletion of intracellular calcium. Interacts with ORAI1. Interacts with the plasma membrane calcium-transporting ATPases ATP2B1 and ATP2B4. Interacts with ATP1A1, ATP2A2, KPNB1 and XPO1.</text>
</comment>
<evidence type="ECO:0000256" key="2">
    <source>
        <dbReference type="ARBA" id="ARBA00004651"/>
    </source>
</evidence>
<evidence type="ECO:0000256" key="3">
    <source>
        <dbReference type="ARBA" id="ARBA00022475"/>
    </source>
</evidence>
<comment type="subcellular location">
    <subcellularLocation>
        <location evidence="2">Cell membrane</location>
        <topology evidence="2">Multi-pass membrane protein</topology>
    </subcellularLocation>
    <subcellularLocation>
        <location evidence="1">Endoplasmic reticulum membrane</location>
        <topology evidence="1">Multi-pass membrane protein</topology>
    </subcellularLocation>
</comment>
<dbReference type="SUPFAM" id="SSF103481">
    <property type="entry name" value="Multidrug resistance efflux transporter EmrE"/>
    <property type="match status" value="2"/>
</dbReference>
<evidence type="ECO:0000259" key="16">
    <source>
        <dbReference type="Pfam" id="PF00892"/>
    </source>
</evidence>
<feature type="transmembrane region" description="Helical" evidence="15">
    <location>
        <begin position="83"/>
        <end position="105"/>
    </location>
</feature>
<keyword evidence="3" id="KW-1003">Cell membrane</keyword>
<dbReference type="AlphaFoldDB" id="A0A401Q5P5"/>
<dbReference type="OrthoDB" id="306876at2759"/>
<dbReference type="Gene3D" id="1.10.3730.20">
    <property type="match status" value="1"/>
</dbReference>
<feature type="transmembrane region" description="Helical" evidence="15">
    <location>
        <begin position="265"/>
        <end position="289"/>
    </location>
</feature>
<keyword evidence="4 15" id="KW-0812">Transmembrane</keyword>
<dbReference type="STRING" id="75743.A0A401Q5P5"/>
<keyword evidence="7 15" id="KW-1133">Transmembrane helix</keyword>
<dbReference type="GO" id="GO:1990034">
    <property type="term" value="P:calcium ion export across plasma membrane"/>
    <property type="evidence" value="ECO:0007669"/>
    <property type="project" value="TreeGrafter"/>
</dbReference>
<dbReference type="GO" id="GO:0051480">
    <property type="term" value="P:regulation of cytosolic calcium ion concentration"/>
    <property type="evidence" value="ECO:0007669"/>
    <property type="project" value="TreeGrafter"/>
</dbReference>
<evidence type="ECO:0000256" key="7">
    <source>
        <dbReference type="ARBA" id="ARBA00022989"/>
    </source>
</evidence>
<dbReference type="FunFam" id="1.10.3730.20:FF:000026">
    <property type="entry name" value="Solute carrier family 35, member G1"/>
    <property type="match status" value="1"/>
</dbReference>
<dbReference type="Proteomes" id="UP000288216">
    <property type="component" value="Unassembled WGS sequence"/>
</dbReference>
<dbReference type="PANTHER" id="PTHR22911:SF6">
    <property type="entry name" value="SOLUTE CARRIER FAMILY 35 MEMBER G1"/>
    <property type="match status" value="1"/>
</dbReference>
<feature type="transmembrane region" description="Helical" evidence="15">
    <location>
        <begin position="355"/>
        <end position="373"/>
    </location>
</feature>
<comment type="function">
    <text evidence="9">May play a role in intracellular calcium sensing and homeostasis. May act as a negative regulator of plasma membrane calcium-transporting ATPases preventing calcium efflux from the cell.</text>
</comment>
<dbReference type="InterPro" id="IPR000620">
    <property type="entry name" value="EamA_dom"/>
</dbReference>
<feature type="region of interest" description="Disordered" evidence="14">
    <location>
        <begin position="1"/>
        <end position="43"/>
    </location>
</feature>
<feature type="transmembrane region" description="Helical" evidence="15">
    <location>
        <begin position="200"/>
        <end position="218"/>
    </location>
</feature>
<evidence type="ECO:0000256" key="1">
    <source>
        <dbReference type="ARBA" id="ARBA00004477"/>
    </source>
</evidence>